<dbReference type="InterPro" id="IPR020846">
    <property type="entry name" value="MFS_dom"/>
</dbReference>
<feature type="transmembrane region" description="Helical" evidence="6">
    <location>
        <begin position="261"/>
        <end position="279"/>
    </location>
</feature>
<evidence type="ECO:0000256" key="3">
    <source>
        <dbReference type="ARBA" id="ARBA00022989"/>
    </source>
</evidence>
<evidence type="ECO:0000313" key="9">
    <source>
        <dbReference type="Proteomes" id="UP000018291"/>
    </source>
</evidence>
<dbReference type="InterPro" id="IPR011701">
    <property type="entry name" value="MFS"/>
</dbReference>
<dbReference type="AlphaFoldDB" id="R4Z2R9"/>
<evidence type="ECO:0000256" key="5">
    <source>
        <dbReference type="SAM" id="MobiDB-lite"/>
    </source>
</evidence>
<evidence type="ECO:0000256" key="4">
    <source>
        <dbReference type="ARBA" id="ARBA00023136"/>
    </source>
</evidence>
<accession>R4Z2R9</accession>
<dbReference type="SUPFAM" id="SSF103473">
    <property type="entry name" value="MFS general substrate transporter"/>
    <property type="match status" value="1"/>
</dbReference>
<dbReference type="GO" id="GO:0005886">
    <property type="term" value="C:plasma membrane"/>
    <property type="evidence" value="ECO:0007669"/>
    <property type="project" value="UniProtKB-SubCell"/>
</dbReference>
<dbReference type="InterPro" id="IPR036259">
    <property type="entry name" value="MFS_trans_sf"/>
</dbReference>
<feature type="transmembrane region" description="Helical" evidence="6">
    <location>
        <begin position="299"/>
        <end position="319"/>
    </location>
</feature>
<dbReference type="InterPro" id="IPR052952">
    <property type="entry name" value="MFS-Transporter"/>
</dbReference>
<comment type="caution">
    <text evidence="8">The sequence shown here is derived from an EMBL/GenBank/DDBJ whole genome shotgun (WGS) entry which is preliminary data.</text>
</comment>
<feature type="transmembrane region" description="Helical" evidence="6">
    <location>
        <begin position="29"/>
        <end position="47"/>
    </location>
</feature>
<feature type="transmembrane region" description="Helical" evidence="6">
    <location>
        <begin position="89"/>
        <end position="108"/>
    </location>
</feature>
<feature type="transmembrane region" description="Helical" evidence="6">
    <location>
        <begin position="231"/>
        <end position="254"/>
    </location>
</feature>
<feature type="transmembrane region" description="Helical" evidence="6">
    <location>
        <begin position="326"/>
        <end position="347"/>
    </location>
</feature>
<dbReference type="Proteomes" id="UP000018291">
    <property type="component" value="Unassembled WGS sequence"/>
</dbReference>
<feature type="domain" description="Major facilitator superfamily (MFS) profile" evidence="7">
    <location>
        <begin position="20"/>
        <end position="412"/>
    </location>
</feature>
<comment type="subcellular location">
    <subcellularLocation>
        <location evidence="1">Cell membrane</location>
        <topology evidence="1">Multi-pass membrane protein</topology>
    </subcellularLocation>
</comment>
<evidence type="ECO:0000256" key="1">
    <source>
        <dbReference type="ARBA" id="ARBA00004651"/>
    </source>
</evidence>
<sequence>MSDRTISTTQGVPPRPGATTPVARRLGPLLPAIVASILPVFLIGALVGPMGSELGYREATAGLLMAAFFAVSALVSRKAGALADSVGPITTLQIGLVGLAIVAAGVAAGVRSVTLLAIAMMVGGACNALTQIAANVYLARYLPPDRHGLAFAVKQSANPGGAMAAGLLLPTLVLNLGWRSAFVVAACGAGCSAVALQAGRNWPPAVPVPDVGIRQGAVTTSPPPTGGRDRALILVAASAAFGSASAVALGGFFVESGRNAGMALGTAGLAASVGSAFAIAGRVATGVWADHTLASPRRILGWVAVMLAVGSLALVVFGIRAPAAHWLALPVAYGAGWAWPGVFNLAVVRARPGEPGRATGVSQTGIYVGTTLGPLVLGPVSERAGYPLTWSVAALLAVVGAVGMWAARSRLDPQGAGGGRRQESRRSR</sequence>
<dbReference type="Pfam" id="PF07690">
    <property type="entry name" value="MFS_1"/>
    <property type="match status" value="1"/>
</dbReference>
<dbReference type="STRING" id="1229780.BN381_50092"/>
<dbReference type="PANTHER" id="PTHR23527:SF1">
    <property type="entry name" value="BLL3282 PROTEIN"/>
    <property type="match status" value="1"/>
</dbReference>
<gene>
    <name evidence="8" type="ORF">BN381_50092</name>
</gene>
<keyword evidence="2 6" id="KW-0812">Transmembrane</keyword>
<dbReference type="RefSeq" id="WP_012229316.1">
    <property type="nucleotide sequence ID" value="NZ_HG422565.1"/>
</dbReference>
<feature type="transmembrane region" description="Helical" evidence="6">
    <location>
        <begin position="388"/>
        <end position="407"/>
    </location>
</feature>
<dbReference type="PROSITE" id="PS50850">
    <property type="entry name" value="MFS"/>
    <property type="match status" value="1"/>
</dbReference>
<feature type="transmembrane region" description="Helical" evidence="6">
    <location>
        <begin position="115"/>
        <end position="137"/>
    </location>
</feature>
<evidence type="ECO:0000256" key="2">
    <source>
        <dbReference type="ARBA" id="ARBA00022692"/>
    </source>
</evidence>
<keyword evidence="9" id="KW-1185">Reference proteome</keyword>
<feature type="compositionally biased region" description="Polar residues" evidence="5">
    <location>
        <begin position="1"/>
        <end position="11"/>
    </location>
</feature>
<protein>
    <submittedName>
        <fullName evidence="8">Putative Major facilitator superfamily MFS transporter (Putative nitrate transporter)</fullName>
    </submittedName>
</protein>
<evidence type="ECO:0000259" key="7">
    <source>
        <dbReference type="PROSITE" id="PS50850"/>
    </source>
</evidence>
<dbReference type="PANTHER" id="PTHR23527">
    <property type="entry name" value="BLL3282 PROTEIN"/>
    <property type="match status" value="1"/>
</dbReference>
<dbReference type="eggNOG" id="COG2223">
    <property type="taxonomic scope" value="Bacteria"/>
</dbReference>
<dbReference type="Gene3D" id="1.20.1250.20">
    <property type="entry name" value="MFS general substrate transporter like domains"/>
    <property type="match status" value="2"/>
</dbReference>
<organism evidence="8 9">
    <name type="scientific">Candidatus Neomicrothrix parvicella RN1</name>
    <dbReference type="NCBI Taxonomy" id="1229780"/>
    <lineage>
        <taxon>Bacteria</taxon>
        <taxon>Bacillati</taxon>
        <taxon>Actinomycetota</taxon>
        <taxon>Acidimicrobiia</taxon>
        <taxon>Acidimicrobiales</taxon>
        <taxon>Microthrixaceae</taxon>
        <taxon>Candidatus Neomicrothrix</taxon>
    </lineage>
</organism>
<feature type="region of interest" description="Disordered" evidence="5">
    <location>
        <begin position="1"/>
        <end position="20"/>
    </location>
</feature>
<feature type="transmembrane region" description="Helical" evidence="6">
    <location>
        <begin position="59"/>
        <end position="77"/>
    </location>
</feature>
<dbReference type="OrthoDB" id="5176013at2"/>
<keyword evidence="3 6" id="KW-1133">Transmembrane helix</keyword>
<reference evidence="8 9" key="1">
    <citation type="journal article" date="2013" name="ISME J.">
        <title>Metabolic model for the filamentous 'Candidatus Microthrix parvicella' based on genomic and metagenomic analyses.</title>
        <authorList>
            <person name="Jon McIlroy S."/>
            <person name="Kristiansen R."/>
            <person name="Albertsen M."/>
            <person name="Michael Karst S."/>
            <person name="Rossetti S."/>
            <person name="Lund Nielsen J."/>
            <person name="Tandoi V."/>
            <person name="James Seviour R."/>
            <person name="Nielsen P.H."/>
        </authorList>
    </citation>
    <scope>NUCLEOTIDE SEQUENCE [LARGE SCALE GENOMIC DNA]</scope>
    <source>
        <strain evidence="8 9">RN1</strain>
    </source>
</reference>
<evidence type="ECO:0000256" key="6">
    <source>
        <dbReference type="SAM" id="Phobius"/>
    </source>
</evidence>
<proteinExistence type="predicted"/>
<dbReference type="EMBL" id="CANL01000045">
    <property type="protein sequence ID" value="CCM64950.1"/>
    <property type="molecule type" value="Genomic_DNA"/>
</dbReference>
<dbReference type="GO" id="GO:0022857">
    <property type="term" value="F:transmembrane transporter activity"/>
    <property type="evidence" value="ECO:0007669"/>
    <property type="project" value="InterPro"/>
</dbReference>
<dbReference type="HOGENOM" id="CLU_058822_0_0_11"/>
<name>R4Z2R9_9ACTN</name>
<keyword evidence="4 6" id="KW-0472">Membrane</keyword>
<evidence type="ECO:0000313" key="8">
    <source>
        <dbReference type="EMBL" id="CCM64950.1"/>
    </source>
</evidence>